<dbReference type="InterPro" id="IPR000850">
    <property type="entry name" value="Adenylat/UMP-CMP_kin"/>
</dbReference>
<evidence type="ECO:0000256" key="6">
    <source>
        <dbReference type="RuleBase" id="RU003330"/>
    </source>
</evidence>
<dbReference type="UniPathway" id="UPA00588">
    <property type="reaction ID" value="UER00649"/>
</dbReference>
<feature type="binding site" evidence="5">
    <location>
        <begin position="61"/>
        <end position="63"/>
    </location>
    <ligand>
        <name>AMP</name>
        <dbReference type="ChEBI" id="CHEBI:456215"/>
    </ligand>
</feature>
<comment type="domain">
    <text evidence="5">Consists of three domains, a large central CORE domain and two small peripheral domains, NMPbind and LID, which undergo movements during catalysis. The LID domain closes over the site of phosphoryl transfer upon ATP binding. Assembling and dissambling the active center during each catalytic cycle provides an effective means to prevent ATP hydrolysis. Some bacteria have evolved a zinc-coordinating structure that stabilizes the LID domain.</text>
</comment>
<feature type="binding site" evidence="5">
    <location>
        <position position="137"/>
    </location>
    <ligand>
        <name>Zn(2+)</name>
        <dbReference type="ChEBI" id="CHEBI:29105"/>
        <note>structural</note>
    </ligand>
</feature>
<dbReference type="InterPro" id="IPR027417">
    <property type="entry name" value="P-loop_NTPase"/>
</dbReference>
<dbReference type="HAMAP" id="MF_00235">
    <property type="entry name" value="Adenylate_kinase_Adk"/>
    <property type="match status" value="1"/>
</dbReference>
<evidence type="ECO:0000256" key="7">
    <source>
        <dbReference type="RuleBase" id="RU003331"/>
    </source>
</evidence>
<dbReference type="EMBL" id="LCBL01000001">
    <property type="protein sequence ID" value="KKS09654.1"/>
    <property type="molecule type" value="Genomic_DNA"/>
</dbReference>
<dbReference type="GO" id="GO:0005737">
    <property type="term" value="C:cytoplasm"/>
    <property type="evidence" value="ECO:0007669"/>
    <property type="project" value="UniProtKB-SubCell"/>
</dbReference>
<keyword evidence="1 5" id="KW-0808">Transferase</keyword>
<dbReference type="CDD" id="cd01428">
    <property type="entry name" value="ADK"/>
    <property type="match status" value="1"/>
</dbReference>
<dbReference type="EC" id="2.7.4.3" evidence="5 7"/>
<dbReference type="GO" id="GO:0008270">
    <property type="term" value="F:zinc ion binding"/>
    <property type="evidence" value="ECO:0007669"/>
    <property type="project" value="UniProtKB-UniRule"/>
</dbReference>
<feature type="binding site" evidence="5">
    <location>
        <position position="40"/>
    </location>
    <ligand>
        <name>AMP</name>
        <dbReference type="ChEBI" id="CHEBI:456215"/>
    </ligand>
</feature>
<dbReference type="PANTHER" id="PTHR23359">
    <property type="entry name" value="NUCLEOTIDE KINASE"/>
    <property type="match status" value="1"/>
</dbReference>
<evidence type="ECO:0000256" key="2">
    <source>
        <dbReference type="ARBA" id="ARBA00022727"/>
    </source>
</evidence>
<comment type="caution">
    <text evidence="8">The sequence shown here is derived from an EMBL/GenBank/DDBJ whole genome shotgun (WGS) entry which is preliminary data.</text>
</comment>
<reference evidence="8 9" key="1">
    <citation type="journal article" date="2015" name="Nature">
        <title>rRNA introns, odd ribosomes, and small enigmatic genomes across a large radiation of phyla.</title>
        <authorList>
            <person name="Brown C.T."/>
            <person name="Hug L.A."/>
            <person name="Thomas B.C."/>
            <person name="Sharon I."/>
            <person name="Castelle C.J."/>
            <person name="Singh A."/>
            <person name="Wilkins M.J."/>
            <person name="Williams K.H."/>
            <person name="Banfield J.F."/>
        </authorList>
    </citation>
    <scope>NUCLEOTIDE SEQUENCE [LARGE SCALE GENOMIC DNA]</scope>
</reference>
<feature type="binding site" evidence="5">
    <location>
        <position position="197"/>
    </location>
    <ligand>
        <name>ATP</name>
        <dbReference type="ChEBI" id="CHEBI:30616"/>
    </ligand>
</feature>
<keyword evidence="5 7" id="KW-0067">ATP-binding</keyword>
<gene>
    <name evidence="5" type="primary">adk</name>
    <name evidence="8" type="ORF">UU65_C0001G0059</name>
</gene>
<comment type="similarity">
    <text evidence="5 6">Belongs to the adenylate kinase family.</text>
</comment>
<comment type="subcellular location">
    <subcellularLocation>
        <location evidence="5 7">Cytoplasm</location>
    </subcellularLocation>
</comment>
<dbReference type="Gene3D" id="3.40.50.300">
    <property type="entry name" value="P-loop containing nucleotide triphosphate hydrolases"/>
    <property type="match status" value="1"/>
</dbReference>
<feature type="binding site" evidence="5">
    <location>
        <position position="148"/>
    </location>
    <ligand>
        <name>Zn(2+)</name>
        <dbReference type="ChEBI" id="CHEBI:29105"/>
        <note>structural</note>
    </ligand>
</feature>
<feature type="region of interest" description="NMP" evidence="5">
    <location>
        <begin position="34"/>
        <end position="63"/>
    </location>
</feature>
<comment type="pathway">
    <text evidence="5">Purine metabolism; AMP biosynthesis via salvage pathway; AMP from ADP: step 1/1.</text>
</comment>
<dbReference type="Pfam" id="PF00406">
    <property type="entry name" value="ADK"/>
    <property type="match status" value="1"/>
</dbReference>
<accession>A0A0G0W9I3</accession>
<comment type="caution">
    <text evidence="5">Lacks conserved residue(s) required for the propagation of feature annotation.</text>
</comment>
<evidence type="ECO:0000313" key="9">
    <source>
        <dbReference type="Proteomes" id="UP000033869"/>
    </source>
</evidence>
<keyword evidence="3 5" id="KW-0547">Nucleotide-binding</keyword>
<keyword evidence="5" id="KW-0862">Zinc</keyword>
<sequence>MNPNPNLIIFGPPGAGKDTQVEVLLKKLDIVPIETGAIIRDMVKSDSKIAEEIKNTIARGDLVNDSLMEAIIKDKLDEVPTERGTIFDGFPRTIKQAETLHVLLSFVGRKIDKVLFLDVPEEVLIERLTQRKICGSCGKTAFPHEERCSQCGGELVKRIDDNIESIKARIVNYRAKTAPIIAFYEKRGLIFKINGNQKPQDVTSELLTGLGID</sequence>
<dbReference type="InterPro" id="IPR006259">
    <property type="entry name" value="Adenyl_kin_sub"/>
</dbReference>
<evidence type="ECO:0000256" key="1">
    <source>
        <dbReference type="ARBA" id="ARBA00022679"/>
    </source>
</evidence>
<evidence type="ECO:0000256" key="3">
    <source>
        <dbReference type="ARBA" id="ARBA00022741"/>
    </source>
</evidence>
<dbReference type="AlphaFoldDB" id="A0A0G0W9I3"/>
<dbReference type="GO" id="GO:0044209">
    <property type="term" value="P:AMP salvage"/>
    <property type="evidence" value="ECO:0007669"/>
    <property type="project" value="UniProtKB-UniRule"/>
</dbReference>
<organism evidence="8 9">
    <name type="scientific">candidate division CPR2 bacterium GW2011_GWC1_41_48</name>
    <dbReference type="NCBI Taxonomy" id="1618344"/>
    <lineage>
        <taxon>Bacteria</taxon>
        <taxon>Bacteria division CPR2</taxon>
    </lineage>
</organism>
<feature type="binding site" evidence="5">
    <location>
        <position position="158"/>
    </location>
    <ligand>
        <name>AMP</name>
        <dbReference type="ChEBI" id="CHEBI:456215"/>
    </ligand>
</feature>
<dbReference type="GO" id="GO:0005524">
    <property type="term" value="F:ATP binding"/>
    <property type="evidence" value="ECO:0007669"/>
    <property type="project" value="UniProtKB-UniRule"/>
</dbReference>
<keyword evidence="5" id="KW-0963">Cytoplasm</keyword>
<keyword evidence="2 5" id="KW-0545">Nucleotide biosynthesis</keyword>
<name>A0A0G0W9I3_UNCC2</name>
<feature type="binding site" evidence="5">
    <location>
        <position position="35"/>
    </location>
    <ligand>
        <name>AMP</name>
        <dbReference type="ChEBI" id="CHEBI:456215"/>
    </ligand>
</feature>
<dbReference type="NCBIfam" id="TIGR01351">
    <property type="entry name" value="adk"/>
    <property type="match status" value="1"/>
</dbReference>
<evidence type="ECO:0000256" key="5">
    <source>
        <dbReference type="HAMAP-Rule" id="MF_00235"/>
    </source>
</evidence>
<keyword evidence="5" id="KW-0479">Metal-binding</keyword>
<dbReference type="GO" id="GO:0004017">
    <property type="term" value="F:AMP kinase activity"/>
    <property type="evidence" value="ECO:0007669"/>
    <property type="project" value="UniProtKB-UniRule"/>
</dbReference>
<dbReference type="Proteomes" id="UP000033869">
    <property type="component" value="Unassembled WGS sequence"/>
</dbReference>
<feature type="binding site" evidence="5">
    <location>
        <position position="96"/>
    </location>
    <ligand>
        <name>AMP</name>
        <dbReference type="ChEBI" id="CHEBI:456215"/>
    </ligand>
</feature>
<evidence type="ECO:0000256" key="4">
    <source>
        <dbReference type="ARBA" id="ARBA00022777"/>
    </source>
</evidence>
<proteinExistence type="inferred from homology"/>
<feature type="binding site" evidence="5">
    <location>
        <position position="134"/>
    </location>
    <ligand>
        <name>Zn(2+)</name>
        <dbReference type="ChEBI" id="CHEBI:29105"/>
        <note>structural</note>
    </ligand>
</feature>
<dbReference type="PRINTS" id="PR00094">
    <property type="entry name" value="ADENYLTKNASE"/>
</dbReference>
<dbReference type="SUPFAM" id="SSF52540">
    <property type="entry name" value="P-loop containing nucleoside triphosphate hydrolases"/>
    <property type="match status" value="1"/>
</dbReference>
<protein>
    <recommendedName>
        <fullName evidence="5 7">Adenylate kinase</fullName>
        <shortName evidence="5">AK</shortName>
        <ecNumber evidence="5 7">2.7.4.3</ecNumber>
    </recommendedName>
    <alternativeName>
        <fullName evidence="5">ATP-AMP transphosphorylase</fullName>
    </alternativeName>
    <alternativeName>
        <fullName evidence="5">ATP:AMP phosphotransferase</fullName>
    </alternativeName>
    <alternativeName>
        <fullName evidence="5">Adenylate monophosphate kinase</fullName>
    </alternativeName>
</protein>
<feature type="binding site" evidence="5">
    <location>
        <position position="169"/>
    </location>
    <ligand>
        <name>AMP</name>
        <dbReference type="ChEBI" id="CHEBI:456215"/>
    </ligand>
</feature>
<comment type="function">
    <text evidence="5">Catalyzes the reversible transfer of the terminal phosphate group between ATP and AMP. Plays an important role in cellular energy homeostasis and in adenine nucleotide metabolism.</text>
</comment>
<evidence type="ECO:0000313" key="8">
    <source>
        <dbReference type="EMBL" id="KKS09654.1"/>
    </source>
</evidence>
<comment type="subunit">
    <text evidence="5 7">Monomer.</text>
</comment>
<keyword evidence="4 5" id="KW-0418">Kinase</keyword>
<feature type="binding site" evidence="5">
    <location>
        <begin position="89"/>
        <end position="92"/>
    </location>
    <ligand>
        <name>AMP</name>
        <dbReference type="ChEBI" id="CHEBI:456215"/>
    </ligand>
</feature>
<feature type="binding site" evidence="5">
    <location>
        <position position="131"/>
    </location>
    <ligand>
        <name>ATP</name>
        <dbReference type="ChEBI" id="CHEBI:30616"/>
    </ligand>
</feature>
<comment type="catalytic activity">
    <reaction evidence="5 7">
        <text>AMP + ATP = 2 ADP</text>
        <dbReference type="Rhea" id="RHEA:12973"/>
        <dbReference type="ChEBI" id="CHEBI:30616"/>
        <dbReference type="ChEBI" id="CHEBI:456215"/>
        <dbReference type="ChEBI" id="CHEBI:456216"/>
        <dbReference type="EC" id="2.7.4.3"/>
    </reaction>
</comment>